<dbReference type="PANTHER" id="PTHR33744">
    <property type="entry name" value="CARBOHYDRATE DIACID REGULATOR"/>
    <property type="match status" value="1"/>
</dbReference>
<dbReference type="InterPro" id="IPR051448">
    <property type="entry name" value="CdaR-like_regulators"/>
</dbReference>
<dbReference type="Pfam" id="PF05651">
    <property type="entry name" value="Diacid_rec"/>
    <property type="match status" value="1"/>
</dbReference>
<dbReference type="InterPro" id="IPR025736">
    <property type="entry name" value="PucR_C-HTH_dom"/>
</dbReference>
<accession>A0A1I3RMU1</accession>
<name>A0A1I3RMU1_HALDA</name>
<dbReference type="InterPro" id="IPR042070">
    <property type="entry name" value="PucR_C-HTH_sf"/>
</dbReference>
<evidence type="ECO:0000259" key="2">
    <source>
        <dbReference type="Pfam" id="PF13556"/>
    </source>
</evidence>
<dbReference type="EMBL" id="FOSB01000002">
    <property type="protein sequence ID" value="SFJ47079.1"/>
    <property type="molecule type" value="Genomic_DNA"/>
</dbReference>
<gene>
    <name evidence="3" type="ORF">SAMN04487936_102303</name>
</gene>
<dbReference type="PANTHER" id="PTHR33744:SF16">
    <property type="entry name" value="CARBOHYDRATE DIACID REGULATOR"/>
    <property type="match status" value="1"/>
</dbReference>
<dbReference type="OrthoDB" id="9792148at2"/>
<dbReference type="Proteomes" id="UP000183557">
    <property type="component" value="Unassembled WGS sequence"/>
</dbReference>
<evidence type="ECO:0000313" key="4">
    <source>
        <dbReference type="Proteomes" id="UP000183557"/>
    </source>
</evidence>
<dbReference type="Pfam" id="PF13556">
    <property type="entry name" value="HTH_30"/>
    <property type="match status" value="1"/>
</dbReference>
<evidence type="ECO:0000313" key="3">
    <source>
        <dbReference type="EMBL" id="SFJ47079.1"/>
    </source>
</evidence>
<dbReference type="RefSeq" id="WP_075035395.1">
    <property type="nucleotide sequence ID" value="NZ_FOSB01000002.1"/>
</dbReference>
<proteinExistence type="predicted"/>
<organism evidence="3 4">
    <name type="scientific">Halobacillus dabanensis</name>
    <dbReference type="NCBI Taxonomy" id="240302"/>
    <lineage>
        <taxon>Bacteria</taxon>
        <taxon>Bacillati</taxon>
        <taxon>Bacillota</taxon>
        <taxon>Bacilli</taxon>
        <taxon>Bacillales</taxon>
        <taxon>Bacillaceae</taxon>
        <taxon>Halobacillus</taxon>
    </lineage>
</organism>
<reference evidence="4" key="1">
    <citation type="submission" date="2016-10" db="EMBL/GenBank/DDBJ databases">
        <authorList>
            <person name="Varghese N."/>
            <person name="Submissions S."/>
        </authorList>
    </citation>
    <scope>NUCLEOTIDE SEQUENCE [LARGE SCALE GENOMIC DNA]</scope>
    <source>
        <strain evidence="4">CGMCC 1.3704</strain>
    </source>
</reference>
<protein>
    <submittedName>
        <fullName evidence="3">Sugar diacid utilization regulator</fullName>
    </submittedName>
</protein>
<keyword evidence="4" id="KW-1185">Reference proteome</keyword>
<feature type="domain" description="Putative sugar diacid recognition" evidence="1">
    <location>
        <begin position="3"/>
        <end position="132"/>
    </location>
</feature>
<dbReference type="Gene3D" id="1.10.10.2840">
    <property type="entry name" value="PucR C-terminal helix-turn-helix domain"/>
    <property type="match status" value="1"/>
</dbReference>
<sequence>MELTAQLGQEIIDRLTRYIDVPINLMDPHAKIVASTNSDRINQSHGGAQYVIEKLTPLRFSSEEATRYVNTKPGVNLPIFHRGELAGVVGLTGEPDEVFQAAGMTQGSVEIALEQLYIQKQAFYQERQWNYWFHRLISNENVLGEELEKEAFYTLQADVKKTWQVLVFQVKSPYEHSDSIRQKIKKRGYPLFVLPYKENFIVAAIPFENKPLMLDFNGKVGVGEPGYTVTGIRKSFYQAMQAIEIDRAQNPIVYSASLKMERLLSHIDRGTYEDVTLPYANRLHQLEESYSHTLRTFFKNNLKMNQTAAELHIHRNTLIYRLEQIYKKVGLDARNFKDAVILQAILIRH</sequence>
<feature type="domain" description="PucR C-terminal helix-turn-helix" evidence="2">
    <location>
        <begin position="292"/>
        <end position="345"/>
    </location>
</feature>
<evidence type="ECO:0000259" key="1">
    <source>
        <dbReference type="Pfam" id="PF05651"/>
    </source>
</evidence>
<dbReference type="AlphaFoldDB" id="A0A1I3RMU1"/>
<dbReference type="InterPro" id="IPR008599">
    <property type="entry name" value="Diacid_rec"/>
</dbReference>